<evidence type="ECO:0008006" key="5">
    <source>
        <dbReference type="Google" id="ProtNLM"/>
    </source>
</evidence>
<sequence length="121" mass="14157">MNKIRSYQNYLLKRRKNQYKAAQILVIKPTLLYICMTKHSDKSAFKMNDILPQLEQLIDQLIGKNEQLEQQIVQLKEQNGKLVDENETLQLELLEREEKQKETSTTLSSLLDKLQSAHQAS</sequence>
<reference evidence="3 4" key="1">
    <citation type="submission" date="2013-07" db="EMBL/GenBank/DDBJ databases">
        <title>Comparative Genomic and Metabolomic Analysis of Twelve Strains of Pseudoalteromonas luteoviolacea.</title>
        <authorList>
            <person name="Vynne N.G."/>
            <person name="Mansson M."/>
            <person name="Gram L."/>
        </authorList>
    </citation>
    <scope>NUCLEOTIDE SEQUENCE [LARGE SCALE GENOMIC DNA]</scope>
    <source>
        <strain evidence="3 4">H33</strain>
    </source>
</reference>
<evidence type="ECO:0000313" key="4">
    <source>
        <dbReference type="Proteomes" id="UP000076503"/>
    </source>
</evidence>
<proteinExistence type="predicted"/>
<dbReference type="EMBL" id="AUXZ01000068">
    <property type="protein sequence ID" value="KZN51452.1"/>
    <property type="molecule type" value="Genomic_DNA"/>
</dbReference>
<dbReference type="Proteomes" id="UP000076503">
    <property type="component" value="Unassembled WGS sequence"/>
</dbReference>
<protein>
    <recommendedName>
        <fullName evidence="5">DUF904 domain-containing protein</fullName>
    </recommendedName>
</protein>
<evidence type="ECO:0000256" key="1">
    <source>
        <dbReference type="SAM" id="Coils"/>
    </source>
</evidence>
<feature type="compositionally biased region" description="Low complexity" evidence="2">
    <location>
        <begin position="103"/>
        <end position="121"/>
    </location>
</feature>
<evidence type="ECO:0000256" key="2">
    <source>
        <dbReference type="SAM" id="MobiDB-lite"/>
    </source>
</evidence>
<gene>
    <name evidence="3" type="ORF">N476_13775</name>
</gene>
<dbReference type="PATRIC" id="fig|1365251.3.peg.1965"/>
<feature type="coiled-coil region" evidence="1">
    <location>
        <begin position="51"/>
        <end position="92"/>
    </location>
</feature>
<evidence type="ECO:0000313" key="3">
    <source>
        <dbReference type="EMBL" id="KZN51452.1"/>
    </source>
</evidence>
<name>A0A167F0N3_9GAMM</name>
<feature type="region of interest" description="Disordered" evidence="2">
    <location>
        <begin position="97"/>
        <end position="121"/>
    </location>
</feature>
<organism evidence="3 4">
    <name type="scientific">Pseudoalteromonas luteoviolacea H33</name>
    <dbReference type="NCBI Taxonomy" id="1365251"/>
    <lineage>
        <taxon>Bacteria</taxon>
        <taxon>Pseudomonadati</taxon>
        <taxon>Pseudomonadota</taxon>
        <taxon>Gammaproteobacteria</taxon>
        <taxon>Alteromonadales</taxon>
        <taxon>Pseudoalteromonadaceae</taxon>
        <taxon>Pseudoalteromonas</taxon>
    </lineage>
</organism>
<keyword evidence="1" id="KW-0175">Coiled coil</keyword>
<dbReference type="AlphaFoldDB" id="A0A167F0N3"/>
<comment type="caution">
    <text evidence="3">The sequence shown here is derived from an EMBL/GenBank/DDBJ whole genome shotgun (WGS) entry which is preliminary data.</text>
</comment>
<accession>A0A167F0N3</accession>